<protein>
    <submittedName>
        <fullName evidence="1">Uncharacterized protein</fullName>
    </submittedName>
</protein>
<reference evidence="1" key="1">
    <citation type="submission" date="2022-10" db="EMBL/GenBank/DDBJ databases">
        <authorList>
            <person name="Chen Y."/>
            <person name="Dougan E. K."/>
            <person name="Chan C."/>
            <person name="Rhodes N."/>
            <person name="Thang M."/>
        </authorList>
    </citation>
    <scope>NUCLEOTIDE SEQUENCE</scope>
</reference>
<sequence length="207" mass="23112">MEELMPSKEFWAEAALTDPALFNADVEEMHETLQWLEEFLWNQDWAVGFGRHALAERIRHRPFLLLQGVEGLEQSLAWLEERGLEDEVVRSYVAGPTAVPYPSEPYPWIELLQLGTKGLQKAETWLMKNRKWSAEQVLVAVCFPFLLHALPALAAGFKRSVSRTVPCAEQEGPSIPLLTQIAIGFEQILCKVATATPASPSGSPDTA</sequence>
<keyword evidence="3" id="KW-1185">Reference proteome</keyword>
<dbReference type="OrthoDB" id="187617at2759"/>
<dbReference type="Proteomes" id="UP001152797">
    <property type="component" value="Unassembled WGS sequence"/>
</dbReference>
<name>A0A9P1G871_9DINO</name>
<dbReference type="EMBL" id="CAMXCT010003446">
    <property type="protein sequence ID" value="CAI4004539.1"/>
    <property type="molecule type" value="Genomic_DNA"/>
</dbReference>
<gene>
    <name evidence="1" type="ORF">C1SCF055_LOCUS30321</name>
</gene>
<organism evidence="1">
    <name type="scientific">Cladocopium goreaui</name>
    <dbReference type="NCBI Taxonomy" id="2562237"/>
    <lineage>
        <taxon>Eukaryota</taxon>
        <taxon>Sar</taxon>
        <taxon>Alveolata</taxon>
        <taxon>Dinophyceae</taxon>
        <taxon>Suessiales</taxon>
        <taxon>Symbiodiniaceae</taxon>
        <taxon>Cladocopium</taxon>
    </lineage>
</organism>
<dbReference type="Gene3D" id="1.25.70.10">
    <property type="entry name" value="Transcription termination factor 3, mitochondrial"/>
    <property type="match status" value="1"/>
</dbReference>
<evidence type="ECO:0000313" key="2">
    <source>
        <dbReference type="EMBL" id="CAL1157914.1"/>
    </source>
</evidence>
<evidence type="ECO:0000313" key="1">
    <source>
        <dbReference type="EMBL" id="CAI4004539.1"/>
    </source>
</evidence>
<reference evidence="2" key="2">
    <citation type="submission" date="2024-04" db="EMBL/GenBank/DDBJ databases">
        <authorList>
            <person name="Chen Y."/>
            <person name="Shah S."/>
            <person name="Dougan E. K."/>
            <person name="Thang M."/>
            <person name="Chan C."/>
        </authorList>
    </citation>
    <scope>NUCLEOTIDE SEQUENCE [LARGE SCALE GENOMIC DNA]</scope>
</reference>
<comment type="caution">
    <text evidence="1">The sequence shown here is derived from an EMBL/GenBank/DDBJ whole genome shotgun (WGS) entry which is preliminary data.</text>
</comment>
<dbReference type="EMBL" id="CAMXCT020003446">
    <property type="protein sequence ID" value="CAL1157914.1"/>
    <property type="molecule type" value="Genomic_DNA"/>
</dbReference>
<dbReference type="EMBL" id="CAMXCT030003446">
    <property type="protein sequence ID" value="CAL4791851.1"/>
    <property type="molecule type" value="Genomic_DNA"/>
</dbReference>
<evidence type="ECO:0000313" key="3">
    <source>
        <dbReference type="Proteomes" id="UP001152797"/>
    </source>
</evidence>
<dbReference type="InterPro" id="IPR038538">
    <property type="entry name" value="MTERF_sf"/>
</dbReference>
<proteinExistence type="predicted"/>
<dbReference type="AlphaFoldDB" id="A0A9P1G871"/>
<accession>A0A9P1G871</accession>